<organism evidence="3 4">
    <name type="scientific">Geomonas limicola</name>
    <dbReference type="NCBI Taxonomy" id="2740186"/>
    <lineage>
        <taxon>Bacteria</taxon>
        <taxon>Pseudomonadati</taxon>
        <taxon>Thermodesulfobacteriota</taxon>
        <taxon>Desulfuromonadia</taxon>
        <taxon>Geobacterales</taxon>
        <taxon>Geobacteraceae</taxon>
        <taxon>Geomonas</taxon>
    </lineage>
</organism>
<dbReference type="EMBL" id="BLXZ01000004">
    <property type="protein sequence ID" value="GFO68661.1"/>
    <property type="molecule type" value="Genomic_DNA"/>
</dbReference>
<protein>
    <recommendedName>
        <fullName evidence="2">FdhE C-terminal domain-containing protein</fullName>
    </recommendedName>
</protein>
<name>A0A6V8N837_9BACT</name>
<dbReference type="Proteomes" id="UP000587586">
    <property type="component" value="Unassembled WGS sequence"/>
</dbReference>
<keyword evidence="1" id="KW-0963">Cytoplasm</keyword>
<dbReference type="Gene3D" id="3.90.1670.10">
    <property type="entry name" value="FdhE-like domain"/>
    <property type="match status" value="1"/>
</dbReference>
<dbReference type="InterPro" id="IPR006452">
    <property type="entry name" value="Formate_DH_accessory"/>
</dbReference>
<dbReference type="InterPro" id="IPR056796">
    <property type="entry name" value="FdhE_C"/>
</dbReference>
<dbReference type="GO" id="GO:0008199">
    <property type="term" value="F:ferric iron binding"/>
    <property type="evidence" value="ECO:0007669"/>
    <property type="project" value="TreeGrafter"/>
</dbReference>
<dbReference type="PANTHER" id="PTHR37689">
    <property type="entry name" value="PROTEIN FDHE"/>
    <property type="match status" value="1"/>
</dbReference>
<evidence type="ECO:0000313" key="4">
    <source>
        <dbReference type="Proteomes" id="UP000587586"/>
    </source>
</evidence>
<feature type="domain" description="FdhE C-terminal" evidence="2">
    <location>
        <begin position="238"/>
        <end position="309"/>
    </location>
</feature>
<reference evidence="4" key="1">
    <citation type="submission" date="2020-06" db="EMBL/GenBank/DDBJ databases">
        <title>Draft genomic sequecing of Geomonas sp. Red745.</title>
        <authorList>
            <person name="Itoh H."/>
            <person name="Xu Z.X."/>
            <person name="Ushijima N."/>
            <person name="Masuda Y."/>
            <person name="Shiratori Y."/>
            <person name="Senoo K."/>
        </authorList>
    </citation>
    <scope>NUCLEOTIDE SEQUENCE [LARGE SCALE GENOMIC DNA]</scope>
    <source>
        <strain evidence="4">Red745</strain>
    </source>
</reference>
<sequence>MRSNGNENLDPVVKRLREIAVTAPELRVTTRLYEAILPLQRQAEVRAAPLVLEPDELHRALAGGEPLLAAADVEVDVDAAAELMLQMLVALGEAELPDAGARWRLFGGSAENWSEDEVASLAMLRRAARAIHKLLRTGKLDLGDLLVQAASGDRTGFGARFAACDVDWELLWTLAQHALRPFLHEVRRQAPLEGVGVWQQGTCYVCGASATLGELQDNDQVKHLRCGQCGADWYHPRLKCHHCGNEDHATLRYLHAEGSEHRRIEACDRCQSYLKVITSFTPTDPELVVVEDLATLDLDFLAQQHGYQRP</sequence>
<dbReference type="GO" id="GO:0051604">
    <property type="term" value="P:protein maturation"/>
    <property type="evidence" value="ECO:0007669"/>
    <property type="project" value="TreeGrafter"/>
</dbReference>
<dbReference type="RefSeq" id="WP_183361217.1">
    <property type="nucleotide sequence ID" value="NZ_BLXZ01000004.1"/>
</dbReference>
<evidence type="ECO:0000313" key="3">
    <source>
        <dbReference type="EMBL" id="GFO68661.1"/>
    </source>
</evidence>
<keyword evidence="4" id="KW-1185">Reference proteome</keyword>
<dbReference type="Pfam" id="PF24860">
    <property type="entry name" value="FdhE_C"/>
    <property type="match status" value="1"/>
</dbReference>
<gene>
    <name evidence="3" type="ORF">GMLC_22400</name>
</gene>
<comment type="caution">
    <text evidence="3">The sequence shown here is derived from an EMBL/GenBank/DDBJ whole genome shotgun (WGS) entry which is preliminary data.</text>
</comment>
<dbReference type="InterPro" id="IPR024064">
    <property type="entry name" value="FdhE-like_sf"/>
</dbReference>
<evidence type="ECO:0000256" key="1">
    <source>
        <dbReference type="ARBA" id="ARBA00022490"/>
    </source>
</evidence>
<dbReference type="PANTHER" id="PTHR37689:SF1">
    <property type="entry name" value="PROTEIN FDHE"/>
    <property type="match status" value="1"/>
</dbReference>
<evidence type="ECO:0000259" key="2">
    <source>
        <dbReference type="Pfam" id="PF24860"/>
    </source>
</evidence>
<dbReference type="SUPFAM" id="SSF144020">
    <property type="entry name" value="FdhE-like"/>
    <property type="match status" value="1"/>
</dbReference>
<dbReference type="AlphaFoldDB" id="A0A6V8N837"/>
<dbReference type="GO" id="GO:0005829">
    <property type="term" value="C:cytosol"/>
    <property type="evidence" value="ECO:0007669"/>
    <property type="project" value="TreeGrafter"/>
</dbReference>
<dbReference type="CDD" id="cd16341">
    <property type="entry name" value="FdhE"/>
    <property type="match status" value="1"/>
</dbReference>
<proteinExistence type="predicted"/>
<accession>A0A6V8N837</accession>